<protein>
    <recommendedName>
        <fullName evidence="1">Integrase catalytic domain-containing protein</fullName>
    </recommendedName>
</protein>
<accession>A0AAV3Q2X1</accession>
<dbReference type="SUPFAM" id="SSF53098">
    <property type="entry name" value="Ribonuclease H-like"/>
    <property type="match status" value="2"/>
</dbReference>
<dbReference type="Pfam" id="PF17919">
    <property type="entry name" value="RT_RNaseH_2"/>
    <property type="match status" value="1"/>
</dbReference>
<dbReference type="SUPFAM" id="SSF56672">
    <property type="entry name" value="DNA/RNA polymerases"/>
    <property type="match status" value="1"/>
</dbReference>
<dbReference type="GO" id="GO:0003676">
    <property type="term" value="F:nucleic acid binding"/>
    <property type="evidence" value="ECO:0007669"/>
    <property type="project" value="InterPro"/>
</dbReference>
<sequence length="372" mass="41802">MELPKSYKEVQKLAGCLAALNRFISKSGERNFSFFKNLRRMSQERFTLDEESNKAFAKLKEYRGSSQLLSRPELGEILLLYLTISDVAVSNVLIREEEGAQRPIYYVSHVLRGAEERYPVIDKSCFCPYHIHGARNNKGAGAGVLTTGPQGITMEYALRVEFPATNKYAKYEAMIVGLKLVKSLNITKVVVKGDSKLVIDHIQGKCRVKNEVLKRYHSKAISLAQGFAKVLAEEHERWCGSHIRARSLAIKITRAGYYWPTLVKDAMSYVKRCNACQRLGNALQQPACTLTPVVSPISFAMWGIDFVGKSPKAKGGVEFAIVVVDYFSKWEEAVPLKKTTGEEVTHFLWKNILTRSEIPKILVSDNGPQFEG</sequence>
<dbReference type="Pfam" id="PF00665">
    <property type="entry name" value="rve"/>
    <property type="match status" value="1"/>
</dbReference>
<dbReference type="InterPro" id="IPR041577">
    <property type="entry name" value="RT_RNaseH_2"/>
</dbReference>
<dbReference type="InterPro" id="IPR043502">
    <property type="entry name" value="DNA/RNA_pol_sf"/>
</dbReference>
<dbReference type="GO" id="GO:0015074">
    <property type="term" value="P:DNA integration"/>
    <property type="evidence" value="ECO:0007669"/>
    <property type="project" value="InterPro"/>
</dbReference>
<dbReference type="PANTHER" id="PTHR48475">
    <property type="entry name" value="RIBONUCLEASE H"/>
    <property type="match status" value="1"/>
</dbReference>
<name>A0AAV3Q2X1_LITER</name>
<organism evidence="2 3">
    <name type="scientific">Lithospermum erythrorhizon</name>
    <name type="common">Purple gromwell</name>
    <name type="synonym">Lithospermum officinale var. erythrorhizon</name>
    <dbReference type="NCBI Taxonomy" id="34254"/>
    <lineage>
        <taxon>Eukaryota</taxon>
        <taxon>Viridiplantae</taxon>
        <taxon>Streptophyta</taxon>
        <taxon>Embryophyta</taxon>
        <taxon>Tracheophyta</taxon>
        <taxon>Spermatophyta</taxon>
        <taxon>Magnoliopsida</taxon>
        <taxon>eudicotyledons</taxon>
        <taxon>Gunneridae</taxon>
        <taxon>Pentapetalae</taxon>
        <taxon>asterids</taxon>
        <taxon>lamiids</taxon>
        <taxon>Boraginales</taxon>
        <taxon>Boraginaceae</taxon>
        <taxon>Boraginoideae</taxon>
        <taxon>Lithospermeae</taxon>
        <taxon>Lithospermum</taxon>
    </lineage>
</organism>
<dbReference type="GO" id="GO:0004523">
    <property type="term" value="F:RNA-DNA hybrid ribonuclease activity"/>
    <property type="evidence" value="ECO:0007669"/>
    <property type="project" value="InterPro"/>
</dbReference>
<gene>
    <name evidence="2" type="ORF">LIER_14861</name>
</gene>
<dbReference type="PANTHER" id="PTHR48475:SF1">
    <property type="entry name" value="RNASE H TYPE-1 DOMAIN-CONTAINING PROTEIN"/>
    <property type="match status" value="1"/>
</dbReference>
<dbReference type="Proteomes" id="UP001454036">
    <property type="component" value="Unassembled WGS sequence"/>
</dbReference>
<reference evidence="2 3" key="1">
    <citation type="submission" date="2024-01" db="EMBL/GenBank/DDBJ databases">
        <title>The complete chloroplast genome sequence of Lithospermum erythrorhizon: insights into the phylogenetic relationship among Boraginaceae species and the maternal lineages of purple gromwells.</title>
        <authorList>
            <person name="Okada T."/>
            <person name="Watanabe K."/>
        </authorList>
    </citation>
    <scope>NUCLEOTIDE SEQUENCE [LARGE SCALE GENOMIC DNA]</scope>
</reference>
<dbReference type="AlphaFoldDB" id="A0AAV3Q2X1"/>
<proteinExistence type="predicted"/>
<feature type="domain" description="Integrase catalytic" evidence="1">
    <location>
        <begin position="292"/>
        <end position="372"/>
    </location>
</feature>
<dbReference type="PROSITE" id="PS50994">
    <property type="entry name" value="INTEGRASE"/>
    <property type="match status" value="1"/>
</dbReference>
<dbReference type="EMBL" id="BAABME010003150">
    <property type="protein sequence ID" value="GAA0157633.1"/>
    <property type="molecule type" value="Genomic_DNA"/>
</dbReference>
<dbReference type="CDD" id="cd09279">
    <property type="entry name" value="RNase_HI_like"/>
    <property type="match status" value="1"/>
</dbReference>
<dbReference type="InterPro" id="IPR012337">
    <property type="entry name" value="RNaseH-like_sf"/>
</dbReference>
<comment type="caution">
    <text evidence="2">The sequence shown here is derived from an EMBL/GenBank/DDBJ whole genome shotgun (WGS) entry which is preliminary data.</text>
</comment>
<dbReference type="Gene3D" id="3.30.420.10">
    <property type="entry name" value="Ribonuclease H-like superfamily/Ribonuclease H"/>
    <property type="match status" value="2"/>
</dbReference>
<dbReference type="InterPro" id="IPR036397">
    <property type="entry name" value="RNaseH_sf"/>
</dbReference>
<evidence type="ECO:0000313" key="3">
    <source>
        <dbReference type="Proteomes" id="UP001454036"/>
    </source>
</evidence>
<keyword evidence="3" id="KW-1185">Reference proteome</keyword>
<dbReference type="InterPro" id="IPR002156">
    <property type="entry name" value="RNaseH_domain"/>
</dbReference>
<dbReference type="InterPro" id="IPR043128">
    <property type="entry name" value="Rev_trsase/Diguanyl_cyclase"/>
</dbReference>
<evidence type="ECO:0000259" key="1">
    <source>
        <dbReference type="PROSITE" id="PS50994"/>
    </source>
</evidence>
<evidence type="ECO:0000313" key="2">
    <source>
        <dbReference type="EMBL" id="GAA0157633.1"/>
    </source>
</evidence>
<dbReference type="InterPro" id="IPR001584">
    <property type="entry name" value="Integrase_cat-core"/>
</dbReference>
<dbReference type="Gene3D" id="3.30.70.270">
    <property type="match status" value="1"/>
</dbReference>
<dbReference type="Pfam" id="PF13456">
    <property type="entry name" value="RVT_3"/>
    <property type="match status" value="1"/>
</dbReference>